<comment type="caution">
    <text evidence="1">The sequence shown here is derived from an EMBL/GenBank/DDBJ whole genome shotgun (WGS) entry which is preliminary data.</text>
</comment>
<reference evidence="1" key="1">
    <citation type="submission" date="2020-08" db="EMBL/GenBank/DDBJ databases">
        <title>Multicomponent nature underlies the extraordinary mechanical properties of spider dragline silk.</title>
        <authorList>
            <person name="Kono N."/>
            <person name="Nakamura H."/>
            <person name="Mori M."/>
            <person name="Yoshida Y."/>
            <person name="Ohtoshi R."/>
            <person name="Malay A.D."/>
            <person name="Moran D.A.P."/>
            <person name="Tomita M."/>
            <person name="Numata K."/>
            <person name="Arakawa K."/>
        </authorList>
    </citation>
    <scope>NUCLEOTIDE SEQUENCE</scope>
</reference>
<protein>
    <recommendedName>
        <fullName evidence="3">Endonuclease/exonuclease/phosphatase domain-containing protein</fullName>
    </recommendedName>
</protein>
<dbReference type="AlphaFoldDB" id="A0A8X6TLL5"/>
<dbReference type="InterPro" id="IPR036691">
    <property type="entry name" value="Endo/exonu/phosph_ase_sf"/>
</dbReference>
<proteinExistence type="predicted"/>
<organism evidence="1 2">
    <name type="scientific">Nephila pilipes</name>
    <name type="common">Giant wood spider</name>
    <name type="synonym">Nephila maculata</name>
    <dbReference type="NCBI Taxonomy" id="299642"/>
    <lineage>
        <taxon>Eukaryota</taxon>
        <taxon>Metazoa</taxon>
        <taxon>Ecdysozoa</taxon>
        <taxon>Arthropoda</taxon>
        <taxon>Chelicerata</taxon>
        <taxon>Arachnida</taxon>
        <taxon>Araneae</taxon>
        <taxon>Araneomorphae</taxon>
        <taxon>Entelegynae</taxon>
        <taxon>Araneoidea</taxon>
        <taxon>Nephilidae</taxon>
        <taxon>Nephila</taxon>
    </lineage>
</organism>
<gene>
    <name evidence="1" type="ORF">NPIL_613401</name>
</gene>
<dbReference type="Proteomes" id="UP000887013">
    <property type="component" value="Unassembled WGS sequence"/>
</dbReference>
<evidence type="ECO:0008006" key="3">
    <source>
        <dbReference type="Google" id="ProtNLM"/>
    </source>
</evidence>
<sequence length="108" mass="12360">MGTNYDKSEVVHLDVWKNGVLFKILAIYSPPCNSPDFSYVNHGNHTIFVGDFNAHSPFGVTLIQMKPEGKFRIFLTRIPSNMYITKKFLHLSTLQWQKLYPGSIDGHC</sequence>
<dbReference type="EMBL" id="BMAW01108051">
    <property type="protein sequence ID" value="GFT32143.1"/>
    <property type="molecule type" value="Genomic_DNA"/>
</dbReference>
<evidence type="ECO:0000313" key="2">
    <source>
        <dbReference type="Proteomes" id="UP000887013"/>
    </source>
</evidence>
<name>A0A8X6TLL5_NEPPI</name>
<dbReference type="SUPFAM" id="SSF56219">
    <property type="entry name" value="DNase I-like"/>
    <property type="match status" value="1"/>
</dbReference>
<accession>A0A8X6TLL5</accession>
<keyword evidence="2" id="KW-1185">Reference proteome</keyword>
<evidence type="ECO:0000313" key="1">
    <source>
        <dbReference type="EMBL" id="GFT32143.1"/>
    </source>
</evidence>